<keyword evidence="1" id="KW-0540">Nuclease</keyword>
<sequence>MIFELIPYTEFTDQQLMDNARTPLVFDIECYYDYYLVAFKHPATQLVVTFEIYRQDDRNFNYEKLRWVIWNYIIIGFNSKKYDMLMLALGLTGADTLALKGASDRIIQDNLWISDFEEEYKLEVPRVNHIDLIEVCPLSASLKLYGGRLNCERMQDLPFPPDARLSRQQADYVRHYCINDLDLTILIWVNLKDQMELRYRLSDKYNQDLRSKSDAQIAEAVISHEVGKLSGEKIYKPKLSQYYNCRYDVPDYMQFHTPELKKVLELVRSATFSLGEGGSPLMPDELKTDKGDDEKEAGYKFDFYGTTYKVGMGGLHSCEKTIAHKSDDDFQLIDRDVASYYPRIILNLGLYPSHLGPSFLQVYNAIVEQRLAAKKSGNSIDADALKITINGGFGKFGSKYSVLYSPDLLLAVTLTGQLSLLMLIEMLELSGIHVISANTDGIVIKAPRKRMDEMNGIISHWEKITRFETEETQYDSLYSRDINNYIAVKPGGKVKLKGAYADPWSDPKAAIFRFHKNPATLICTTAVCELITKGIPVEKTIKDCRDITRFISIKNVKGGGNKNGVYLGKAVRWYYSKDAPGPITYVGSGNKVGKSDGAKPCMDLPKELPEDIDYDWYYKECVEMLFDLSYYQRSKLLDLFD</sequence>
<keyword evidence="2" id="KW-0378">Hydrolase</keyword>
<reference evidence="3" key="1">
    <citation type="submission" date="2021-07" db="EMBL/GenBank/DDBJ databases">
        <authorList>
            <person name="Roth S.J."/>
            <person name="Krukonis G.P."/>
            <person name="Delesalle V.A."/>
        </authorList>
    </citation>
    <scope>NUCLEOTIDE SEQUENCE</scope>
</reference>
<dbReference type="GO" id="GO:0016787">
    <property type="term" value="F:hydrolase activity"/>
    <property type="evidence" value="ECO:0007669"/>
    <property type="project" value="UniProtKB-KW"/>
</dbReference>
<protein>
    <submittedName>
        <fullName evidence="3">DNA polymerase II</fullName>
    </submittedName>
</protein>
<dbReference type="InterPro" id="IPR043502">
    <property type="entry name" value="DNA/RNA_pol_sf"/>
</dbReference>
<gene>
    <name evidence="3" type="primary">54</name>
    <name evidence="3" type="ORF">AH03_54</name>
</gene>
<organism evidence="3 4">
    <name type="scientific">Erwinia phage AH03</name>
    <dbReference type="NCBI Taxonomy" id="2869568"/>
    <lineage>
        <taxon>Viruses</taxon>
        <taxon>Duplodnaviria</taxon>
        <taxon>Heunggongvirae</taxon>
        <taxon>Uroviricota</taxon>
        <taxon>Caudoviricetes</taxon>
        <taxon>Ahotrevirus</taxon>
        <taxon>Ahotrevirus AH03</taxon>
    </lineage>
</organism>
<accession>A0AAE7X227</accession>
<evidence type="ECO:0000256" key="1">
    <source>
        <dbReference type="ARBA" id="ARBA00022722"/>
    </source>
</evidence>
<dbReference type="GO" id="GO:0004518">
    <property type="term" value="F:nuclease activity"/>
    <property type="evidence" value="ECO:0007669"/>
    <property type="project" value="UniProtKB-KW"/>
</dbReference>
<dbReference type="EMBL" id="MZ501266">
    <property type="protein sequence ID" value="QZA70467.1"/>
    <property type="molecule type" value="Genomic_DNA"/>
</dbReference>
<dbReference type="InterPro" id="IPR023211">
    <property type="entry name" value="DNA_pol_palm_dom_sf"/>
</dbReference>
<evidence type="ECO:0000313" key="3">
    <source>
        <dbReference type="EMBL" id="QZA70467.1"/>
    </source>
</evidence>
<keyword evidence="4" id="KW-1185">Reference proteome</keyword>
<proteinExistence type="predicted"/>
<evidence type="ECO:0000313" key="4">
    <source>
        <dbReference type="Proteomes" id="UP000828678"/>
    </source>
</evidence>
<evidence type="ECO:0000256" key="2">
    <source>
        <dbReference type="ARBA" id="ARBA00022801"/>
    </source>
</evidence>
<dbReference type="SUPFAM" id="SSF56672">
    <property type="entry name" value="DNA/RNA polymerases"/>
    <property type="match status" value="1"/>
</dbReference>
<dbReference type="Proteomes" id="UP000828678">
    <property type="component" value="Segment"/>
</dbReference>
<dbReference type="Gene3D" id="3.90.1600.10">
    <property type="entry name" value="Palm domain of DNA polymerase"/>
    <property type="match status" value="1"/>
</dbReference>
<name>A0AAE7X227_9CAUD</name>